<reference evidence="1" key="2">
    <citation type="journal article" date="2015" name="Fish Shellfish Immunol.">
        <title>Early steps in the European eel (Anguilla anguilla)-Vibrio vulnificus interaction in the gills: Role of the RtxA13 toxin.</title>
        <authorList>
            <person name="Callol A."/>
            <person name="Pajuelo D."/>
            <person name="Ebbesson L."/>
            <person name="Teles M."/>
            <person name="MacKenzie S."/>
            <person name="Amaro C."/>
        </authorList>
    </citation>
    <scope>NUCLEOTIDE SEQUENCE</scope>
</reference>
<reference evidence="1" key="1">
    <citation type="submission" date="2014-11" db="EMBL/GenBank/DDBJ databases">
        <authorList>
            <person name="Amaro Gonzalez C."/>
        </authorList>
    </citation>
    <scope>NUCLEOTIDE SEQUENCE</scope>
</reference>
<dbReference type="EMBL" id="GBXM01000732">
    <property type="protein sequence ID" value="JAI07846.1"/>
    <property type="molecule type" value="Transcribed_RNA"/>
</dbReference>
<organism evidence="1">
    <name type="scientific">Anguilla anguilla</name>
    <name type="common">European freshwater eel</name>
    <name type="synonym">Muraena anguilla</name>
    <dbReference type="NCBI Taxonomy" id="7936"/>
    <lineage>
        <taxon>Eukaryota</taxon>
        <taxon>Metazoa</taxon>
        <taxon>Chordata</taxon>
        <taxon>Craniata</taxon>
        <taxon>Vertebrata</taxon>
        <taxon>Euteleostomi</taxon>
        <taxon>Actinopterygii</taxon>
        <taxon>Neopterygii</taxon>
        <taxon>Teleostei</taxon>
        <taxon>Anguilliformes</taxon>
        <taxon>Anguillidae</taxon>
        <taxon>Anguilla</taxon>
    </lineage>
</organism>
<proteinExistence type="predicted"/>
<name>A0A0E9Y179_ANGAN</name>
<accession>A0A0E9Y179</accession>
<protein>
    <submittedName>
        <fullName evidence="1">Uncharacterized protein</fullName>
    </submittedName>
</protein>
<sequence length="19" mass="2226">MRIIGLQVTFLSENTVLYK</sequence>
<evidence type="ECO:0000313" key="1">
    <source>
        <dbReference type="EMBL" id="JAI07846.1"/>
    </source>
</evidence>
<dbReference type="AlphaFoldDB" id="A0A0E9Y179"/>